<dbReference type="CDD" id="cd02619">
    <property type="entry name" value="Peptidase_C1"/>
    <property type="match status" value="1"/>
</dbReference>
<evidence type="ECO:0000256" key="4">
    <source>
        <dbReference type="ARBA" id="ARBA00008455"/>
    </source>
</evidence>
<dbReference type="Pfam" id="PF18560">
    <property type="entry name" value="Lectin_like"/>
    <property type="match status" value="1"/>
</dbReference>
<dbReference type="InterPro" id="IPR013128">
    <property type="entry name" value="Peptidase_C1A"/>
</dbReference>
<dbReference type="RefSeq" id="WP_303739003.1">
    <property type="nucleotide sequence ID" value="NZ_SUTK01000021.1"/>
</dbReference>
<evidence type="ECO:0000256" key="2">
    <source>
        <dbReference type="ARBA" id="ARBA00004442"/>
    </source>
</evidence>
<evidence type="ECO:0000313" key="10">
    <source>
        <dbReference type="EMBL" id="MBE6501909.1"/>
    </source>
</evidence>
<reference evidence="10" key="1">
    <citation type="submission" date="2019-04" db="EMBL/GenBank/DDBJ databases">
        <title>Evolution of Biomass-Degrading Anaerobic Consortia Revealed by Metagenomics.</title>
        <authorList>
            <person name="Peng X."/>
        </authorList>
    </citation>
    <scope>NUCLEOTIDE SEQUENCE</scope>
    <source>
        <strain evidence="10">SIG18</strain>
    </source>
</reference>
<keyword evidence="7" id="KW-0472">Membrane</keyword>
<evidence type="ECO:0000256" key="5">
    <source>
        <dbReference type="ARBA" id="ARBA00022525"/>
    </source>
</evidence>
<comment type="subcellular location">
    <subcellularLocation>
        <location evidence="1">Cell envelope</location>
    </subcellularLocation>
    <subcellularLocation>
        <location evidence="2">Cell outer membrane</location>
    </subcellularLocation>
    <subcellularLocation>
        <location evidence="3">Secreted</location>
    </subcellularLocation>
</comment>
<dbReference type="InterPro" id="IPR008964">
    <property type="entry name" value="Invasin/intimin_cell_adhesion"/>
</dbReference>
<proteinExistence type="inferred from homology"/>
<dbReference type="AlphaFoldDB" id="A0A8T3VAI5"/>
<gene>
    <name evidence="10" type="ORF">E7Z79_05650</name>
</gene>
<dbReference type="NCBIfam" id="TIGR01376">
    <property type="entry name" value="POMP_repeat"/>
    <property type="match status" value="1"/>
</dbReference>
<dbReference type="GO" id="GO:0005576">
    <property type="term" value="C:extracellular region"/>
    <property type="evidence" value="ECO:0007669"/>
    <property type="project" value="UniProtKB-SubCell"/>
</dbReference>
<evidence type="ECO:0000313" key="11">
    <source>
        <dbReference type="Proteomes" id="UP000783037"/>
    </source>
</evidence>
<dbReference type="InterPro" id="IPR040528">
    <property type="entry name" value="Lectin-like"/>
</dbReference>
<dbReference type="SUPFAM" id="SSF51126">
    <property type="entry name" value="Pectin lyase-like"/>
    <property type="match status" value="1"/>
</dbReference>
<organism evidence="10 11">
    <name type="scientific">Methanobrevibacter thaueri</name>
    <dbReference type="NCBI Taxonomy" id="190975"/>
    <lineage>
        <taxon>Archaea</taxon>
        <taxon>Methanobacteriati</taxon>
        <taxon>Methanobacteriota</taxon>
        <taxon>Methanomada group</taxon>
        <taxon>Methanobacteria</taxon>
        <taxon>Methanobacteriales</taxon>
        <taxon>Methanobacteriaceae</taxon>
        <taxon>Methanobrevibacter</taxon>
    </lineage>
</organism>
<dbReference type="SMART" id="SM00710">
    <property type="entry name" value="PbH1"/>
    <property type="match status" value="5"/>
</dbReference>
<dbReference type="GO" id="GO:0008234">
    <property type="term" value="F:cysteine-type peptidase activity"/>
    <property type="evidence" value="ECO:0007669"/>
    <property type="project" value="InterPro"/>
</dbReference>
<dbReference type="InterPro" id="IPR003368">
    <property type="entry name" value="POMP_repeat"/>
</dbReference>
<dbReference type="SMART" id="SM00645">
    <property type="entry name" value="Pept_C1"/>
    <property type="match status" value="1"/>
</dbReference>
<dbReference type="InterPro" id="IPR006626">
    <property type="entry name" value="PbH1"/>
</dbReference>
<feature type="domain" description="Peptidase C1A papain C-terminal" evidence="9">
    <location>
        <begin position="419"/>
        <end position="650"/>
    </location>
</feature>
<name>A0A8T3VAI5_9EURY</name>
<dbReference type="InterPro" id="IPR025660">
    <property type="entry name" value="Pept_his_AS"/>
</dbReference>
<dbReference type="EMBL" id="SUTK01000021">
    <property type="protein sequence ID" value="MBE6501909.1"/>
    <property type="molecule type" value="Genomic_DNA"/>
</dbReference>
<sequence>MKLIRHHILLLIALLLLIFIIPSSHAMDNQTWDLIEIEDNQTAISTVDEDILAASNDYYFNSSLEDDNGDGSFQNPYKYLTAERIKGNCNIHLTDGEYVLDDSKSIERVNIIGSTPTKTIIKYDGVGFTVNSFLSLTNVTLTDMSITNHGSVNATNTIFNCGYGSKADSYGNNYGGAIYTSDTNANSKVTISNCTFKEGYAVYGGAIYMGTGQLSISNSQFINNYAYNFGGAIACENTLNVTVSKSKFISGRSIDDAGGAIYVKSSPITISYCDFINCSATFGGAITTLNGDVKLNHVTVINNSAKWDGGAIYHMYGKFSSTNGYYNNNSARNGGALYIDNSSDLLLISNIFESNRANIQAGAIFSILNNLRVSLTGNTYKNNNAPINKDYLDTSDLNANIGNGNYSNYLISNEEIIDIPSRYSLVENGLTTMVKDQQSSGNCWAFTAMAVLESCLKKATGMEFDLSEENMKNLIALYSDYGWKMDTNEGGYDSMPFGYFASWLGPINESSDVFDDKSVLSPVLNSILHIQNILLLKRDNYTDNDAIKTAILKYGAVGTSIYFDTYYLNNGKDYFTWALYPSNHAVTIVGWDDNYSRDNFYFGSYADGDGAWIVKNSWGPNWGDNGYFYVSYYDESFAKPGVEGIAYTFVLNETMKYDKNYQYDIAGKTGYLHDDRTAVWYKNKFTAEGNEILSGVSTYFEKFTNWTVSVYVNNVLKTTKSGSSQAGYYTFHLDDIVPLYEGDVFEIVFNTTSDRLSSVPISEIASLNKAIYYPEISYVSYDGVNWQDLFYLSKTYALHTYKSQVACIKAFTVLADYNTTTAISVVNGSIEISVKDQFSNPVKAGEVIVNLSGNVQTFKLNGGKVQVPISLVDGIYDIDATYNGENYSSSKGSYELEIMLNVDLAKDNVFTYNSDYRIILSDQFGNPISGKTMILNLNNYQYNLTSDVNGVMTFNLRLGVGKYDLVLINPFNNDNITRAIQIIPRLSDNRDVVMYYGSNKVFKVRVHDDNGNILKGEPIKIMIGGKSYIAKSDKDGFASVKLNKLAAKTYSVTVDYKGFKVSNKIKIKPTLTAKNKSIKKGKVLKFTAKLVNSNGKALKGKKITFKIKNKKYTAKTNKKGVATVKIKKLKVGKYTILTSFKGVKIKNKITIRK</sequence>
<dbReference type="Gene3D" id="2.60.40.10">
    <property type="entry name" value="Immunoglobulins"/>
    <property type="match status" value="2"/>
</dbReference>
<evidence type="ECO:0000256" key="1">
    <source>
        <dbReference type="ARBA" id="ARBA00004196"/>
    </source>
</evidence>
<dbReference type="Gene3D" id="3.90.70.10">
    <property type="entry name" value="Cysteine proteinases"/>
    <property type="match status" value="1"/>
</dbReference>
<dbReference type="PROSITE" id="PS00139">
    <property type="entry name" value="THIOL_PROTEASE_CYS"/>
    <property type="match status" value="1"/>
</dbReference>
<dbReference type="InterPro" id="IPR000668">
    <property type="entry name" value="Peptidase_C1A_C"/>
</dbReference>
<accession>A0A8T3VAI5</accession>
<evidence type="ECO:0000256" key="8">
    <source>
        <dbReference type="ARBA" id="ARBA00023237"/>
    </source>
</evidence>
<dbReference type="InterPro" id="IPR000169">
    <property type="entry name" value="Pept_cys_AS"/>
</dbReference>
<dbReference type="SUPFAM" id="SSF54001">
    <property type="entry name" value="Cysteine proteinases"/>
    <property type="match status" value="1"/>
</dbReference>
<evidence type="ECO:0000259" key="9">
    <source>
        <dbReference type="SMART" id="SM00645"/>
    </source>
</evidence>
<evidence type="ECO:0000256" key="3">
    <source>
        <dbReference type="ARBA" id="ARBA00004613"/>
    </source>
</evidence>
<dbReference type="InterPro" id="IPR013783">
    <property type="entry name" value="Ig-like_fold"/>
</dbReference>
<dbReference type="Pfam" id="PF02415">
    <property type="entry name" value="Chlam_PMP"/>
    <property type="match status" value="1"/>
</dbReference>
<dbReference type="GO" id="GO:0006508">
    <property type="term" value="P:proteolysis"/>
    <property type="evidence" value="ECO:0007669"/>
    <property type="project" value="InterPro"/>
</dbReference>
<keyword evidence="6" id="KW-0732">Signal</keyword>
<keyword evidence="8" id="KW-0998">Cell outer membrane</keyword>
<dbReference type="PANTHER" id="PTHR12411">
    <property type="entry name" value="CYSTEINE PROTEASE FAMILY C1-RELATED"/>
    <property type="match status" value="1"/>
</dbReference>
<dbReference type="Proteomes" id="UP000783037">
    <property type="component" value="Unassembled WGS sequence"/>
</dbReference>
<dbReference type="Pfam" id="PF00112">
    <property type="entry name" value="Peptidase_C1"/>
    <property type="match status" value="1"/>
</dbReference>
<dbReference type="InterPro" id="IPR011050">
    <property type="entry name" value="Pectin_lyase_fold/virulence"/>
</dbReference>
<dbReference type="PROSITE" id="PS00639">
    <property type="entry name" value="THIOL_PROTEASE_HIS"/>
    <property type="match status" value="1"/>
</dbReference>
<comment type="similarity">
    <text evidence="4">Belongs to the peptidase C1 family.</text>
</comment>
<dbReference type="SUPFAM" id="SSF49373">
    <property type="entry name" value="Invasin/intimin cell-adhesion fragments"/>
    <property type="match status" value="1"/>
</dbReference>
<keyword evidence="5" id="KW-0964">Secreted</keyword>
<dbReference type="InterPro" id="IPR038765">
    <property type="entry name" value="Papain-like_cys_pep_sf"/>
</dbReference>
<evidence type="ECO:0000256" key="7">
    <source>
        <dbReference type="ARBA" id="ARBA00023136"/>
    </source>
</evidence>
<evidence type="ECO:0000256" key="6">
    <source>
        <dbReference type="ARBA" id="ARBA00022729"/>
    </source>
</evidence>
<comment type="caution">
    <text evidence="10">The sequence shown here is derived from an EMBL/GenBank/DDBJ whole genome shotgun (WGS) entry which is preliminary data.</text>
</comment>
<protein>
    <recommendedName>
        <fullName evidence="9">Peptidase C1A papain C-terminal domain-containing protein</fullName>
    </recommendedName>
</protein>